<dbReference type="OrthoDB" id="773208at2759"/>
<dbReference type="SUPFAM" id="SSF52058">
    <property type="entry name" value="L domain-like"/>
    <property type="match status" value="1"/>
</dbReference>
<feature type="domain" description="R13L1/DRL21-like LRR repeat region" evidence="1">
    <location>
        <begin position="2"/>
        <end position="137"/>
    </location>
</feature>
<dbReference type="Gene3D" id="3.80.10.10">
    <property type="entry name" value="Ribonuclease Inhibitor"/>
    <property type="match status" value="1"/>
</dbReference>
<gene>
    <name evidence="3" type="primary">LOC114912807</name>
</gene>
<dbReference type="PANTHER" id="PTHR47186:SF3">
    <property type="entry name" value="OS09G0267800 PROTEIN"/>
    <property type="match status" value="1"/>
</dbReference>
<organism evidence="2 3">
    <name type="scientific">Elaeis guineensis var. tenera</name>
    <name type="common">Oil palm</name>
    <dbReference type="NCBI Taxonomy" id="51953"/>
    <lineage>
        <taxon>Eukaryota</taxon>
        <taxon>Viridiplantae</taxon>
        <taxon>Streptophyta</taxon>
        <taxon>Embryophyta</taxon>
        <taxon>Tracheophyta</taxon>
        <taxon>Spermatophyta</taxon>
        <taxon>Magnoliopsida</taxon>
        <taxon>Liliopsida</taxon>
        <taxon>Arecaceae</taxon>
        <taxon>Arecoideae</taxon>
        <taxon>Cocoseae</taxon>
        <taxon>Elaeidinae</taxon>
        <taxon>Elaeis</taxon>
    </lineage>
</organism>
<dbReference type="Proteomes" id="UP000504607">
    <property type="component" value="Unplaced"/>
</dbReference>
<dbReference type="InterPro" id="IPR032675">
    <property type="entry name" value="LRR_dom_sf"/>
</dbReference>
<dbReference type="Pfam" id="PF25019">
    <property type="entry name" value="LRR_R13L1-DRL21"/>
    <property type="match status" value="1"/>
</dbReference>
<keyword evidence="2" id="KW-1185">Reference proteome</keyword>
<evidence type="ECO:0000259" key="1">
    <source>
        <dbReference type="Pfam" id="PF25019"/>
    </source>
</evidence>
<protein>
    <submittedName>
        <fullName evidence="3">Disease resistance protein RGA1</fullName>
    </submittedName>
</protein>
<dbReference type="AlphaFoldDB" id="A0A8N4EQB6"/>
<dbReference type="RefSeq" id="XP_029116813.1">
    <property type="nucleotide sequence ID" value="XM_029260980.1"/>
</dbReference>
<name>A0A8N4EQB6_ELAGV</name>
<evidence type="ECO:0000313" key="3">
    <source>
        <dbReference type="RefSeq" id="XP_029116813.1"/>
    </source>
</evidence>
<reference evidence="3" key="1">
    <citation type="submission" date="2025-08" db="UniProtKB">
        <authorList>
            <consortium name="RefSeq"/>
        </authorList>
    </citation>
    <scope>IDENTIFICATION</scope>
</reference>
<proteinExistence type="predicted"/>
<dbReference type="PANTHER" id="PTHR47186">
    <property type="entry name" value="LEUCINE-RICH REPEAT-CONTAINING PROTEIN 57"/>
    <property type="match status" value="1"/>
</dbReference>
<evidence type="ECO:0000313" key="2">
    <source>
        <dbReference type="Proteomes" id="UP000504607"/>
    </source>
</evidence>
<dbReference type="InterPro" id="IPR056789">
    <property type="entry name" value="LRR_R13L1-DRL21"/>
</dbReference>
<accession>A0A8N4EQB6</accession>
<sequence length="211" mass="23708">MLKDLVNLRLQGDLRISGLRNLVSIEDAKDVGLKYKHKLERLCLSWDDDDLSCWHPLEKIGLHLEAFLEEIKDVPANEKREEALLEYLQPPANLKKLLIDGYGGSKFPEWVGNPLSFASLKDIVIIDCEKIRSLPLHIHDSLGKLDASLSKSMLERVSIFGCPKLTSIGGLHNLHSLKELRISICPQLLILSEEGLQSKLQKLCILRSANG</sequence>